<feature type="transmembrane region" description="Helical" evidence="1">
    <location>
        <begin position="96"/>
        <end position="115"/>
    </location>
</feature>
<keyword evidence="1" id="KW-0472">Membrane</keyword>
<protein>
    <submittedName>
        <fullName evidence="2">IncP-type conjugative transfer protein TrbC</fullName>
    </submittedName>
</protein>
<sequence length="125" mass="12791">MIANPQMAFFQTQKNVKKILGVALMLFVVAALLLVPDFAHAAGAGGSGMPWESPLQKLVDSLTGPVAIGISILCILGAGLALAFGGEITGFVRTMIVIVLVVAVIVFAAGFLTQLTGKSALLPGL</sequence>
<proteinExistence type="predicted"/>
<evidence type="ECO:0000256" key="1">
    <source>
        <dbReference type="SAM" id="Phobius"/>
    </source>
</evidence>
<keyword evidence="1" id="KW-1133">Transmembrane helix</keyword>
<keyword evidence="1" id="KW-0812">Transmembrane</keyword>
<organism evidence="2">
    <name type="scientific">Acinetobacter baumannii</name>
    <dbReference type="NCBI Taxonomy" id="470"/>
    <lineage>
        <taxon>Bacteria</taxon>
        <taxon>Pseudomonadati</taxon>
        <taxon>Pseudomonadota</taxon>
        <taxon>Gammaproteobacteria</taxon>
        <taxon>Moraxellales</taxon>
        <taxon>Moraxellaceae</taxon>
        <taxon>Acinetobacter</taxon>
        <taxon>Acinetobacter calcoaceticus/baumannii complex</taxon>
    </lineage>
</organism>
<keyword evidence="2" id="KW-0614">Plasmid</keyword>
<reference evidence="2" key="1">
    <citation type="journal article" date="2016" name="Gut Pathog.">
        <title>Genome sequence of OXA-23 producing Acinetobacter baumannii IHIT7853, a carbapenem-resistant strain from a cat belonging to international clone IC1.</title>
        <authorList>
            <person name="Ewers C."/>
            <person name="Klotz P."/>
            <person name="Scheufen S."/>
            <person name="Leidner U."/>
            <person name="Gottig S."/>
            <person name="Semmler T."/>
        </authorList>
    </citation>
    <scope>NUCLEOTIDE SEQUENCE</scope>
    <source>
        <strain evidence="2">IHIT7853</strain>
        <plasmid evidence="2">IHIT7853-OXA-23</plasmid>
    </source>
</reference>
<dbReference type="RefSeq" id="WP_000561381.1">
    <property type="nucleotide sequence ID" value="NZ_JAMKXD010000013.1"/>
</dbReference>
<dbReference type="EMBL" id="KX118105">
    <property type="protein sequence ID" value="AOB42332.1"/>
    <property type="molecule type" value="Genomic_DNA"/>
</dbReference>
<dbReference type="AlphaFoldDB" id="A0A1B2RCI9"/>
<dbReference type="InterPro" id="IPR007039">
    <property type="entry name" value="TrbC/VirB2"/>
</dbReference>
<name>A0A1B2RCI9_ACIBA</name>
<evidence type="ECO:0000313" key="2">
    <source>
        <dbReference type="EMBL" id="AOB42332.1"/>
    </source>
</evidence>
<feature type="transmembrane region" description="Helical" evidence="1">
    <location>
        <begin position="65"/>
        <end position="84"/>
    </location>
</feature>
<dbReference type="PATRIC" id="fig|470.2118.peg.3826"/>
<geneLocation type="plasmid" evidence="2">
    <name>IHIT7853-OXA-23</name>
</geneLocation>
<dbReference type="Pfam" id="PF04956">
    <property type="entry name" value="TrbC"/>
    <property type="match status" value="1"/>
</dbReference>
<accession>A0A1B2RCI9</accession>